<sequence length="108" mass="12960">MTKIGEYLPYSKQQQVGRKRKKQNRDFSPKVKKEIFERDQWRCVKCGSYYLEEVPHHIIFKSQGGSGEKRNGAAVCINCHRSAHRKDEVRRWFENWRDKYLDQNGDLL</sequence>
<proteinExistence type="predicted"/>
<dbReference type="Pfam" id="PF01844">
    <property type="entry name" value="HNH"/>
    <property type="match status" value="1"/>
</dbReference>
<keyword evidence="3" id="KW-1185">Reference proteome</keyword>
<organism evidence="2 3">
    <name type="scientific">Gracilibacillus oryzae</name>
    <dbReference type="NCBI Taxonomy" id="1672701"/>
    <lineage>
        <taxon>Bacteria</taxon>
        <taxon>Bacillati</taxon>
        <taxon>Bacillota</taxon>
        <taxon>Bacilli</taxon>
        <taxon>Bacillales</taxon>
        <taxon>Bacillaceae</taxon>
        <taxon>Gracilibacillus</taxon>
    </lineage>
</organism>
<feature type="domain" description="HNH nuclease" evidence="1">
    <location>
        <begin position="30"/>
        <end position="81"/>
    </location>
</feature>
<evidence type="ECO:0000313" key="2">
    <source>
        <dbReference type="EMBL" id="KAB8126928.1"/>
    </source>
</evidence>
<dbReference type="Gene3D" id="1.10.30.50">
    <property type="match status" value="1"/>
</dbReference>
<dbReference type="SMART" id="SM00507">
    <property type="entry name" value="HNHc"/>
    <property type="match status" value="1"/>
</dbReference>
<dbReference type="Proteomes" id="UP000480246">
    <property type="component" value="Unassembled WGS sequence"/>
</dbReference>
<reference evidence="2 3" key="1">
    <citation type="submission" date="2019-10" db="EMBL/GenBank/DDBJ databases">
        <title>Gracilibacillus sp. nov. isolated from rice seeds.</title>
        <authorList>
            <person name="He S."/>
        </authorList>
    </citation>
    <scope>NUCLEOTIDE SEQUENCE [LARGE SCALE GENOMIC DNA]</scope>
    <source>
        <strain evidence="2 3">TD8</strain>
    </source>
</reference>
<dbReference type="AlphaFoldDB" id="A0A7C8KW90"/>
<evidence type="ECO:0000259" key="1">
    <source>
        <dbReference type="SMART" id="SM00507"/>
    </source>
</evidence>
<keyword evidence="2" id="KW-0255">Endonuclease</keyword>
<comment type="caution">
    <text evidence="2">The sequence shown here is derived from an EMBL/GenBank/DDBJ whole genome shotgun (WGS) entry which is preliminary data.</text>
</comment>
<dbReference type="RefSeq" id="WP_153406476.1">
    <property type="nucleotide sequence ID" value="NZ_ML762446.1"/>
</dbReference>
<dbReference type="GO" id="GO:0004519">
    <property type="term" value="F:endonuclease activity"/>
    <property type="evidence" value="ECO:0007669"/>
    <property type="project" value="UniProtKB-KW"/>
</dbReference>
<dbReference type="InterPro" id="IPR003615">
    <property type="entry name" value="HNH_nuc"/>
</dbReference>
<accession>A0A7C8KW90</accession>
<dbReference type="EMBL" id="WEID01000099">
    <property type="protein sequence ID" value="KAB8126928.1"/>
    <property type="molecule type" value="Genomic_DNA"/>
</dbReference>
<keyword evidence="2" id="KW-0540">Nuclease</keyword>
<protein>
    <submittedName>
        <fullName evidence="2">HNH endonuclease</fullName>
    </submittedName>
</protein>
<keyword evidence="2" id="KW-0378">Hydrolase</keyword>
<dbReference type="CDD" id="cd00085">
    <property type="entry name" value="HNHc"/>
    <property type="match status" value="1"/>
</dbReference>
<dbReference type="GO" id="GO:0003676">
    <property type="term" value="F:nucleic acid binding"/>
    <property type="evidence" value="ECO:0007669"/>
    <property type="project" value="InterPro"/>
</dbReference>
<dbReference type="OrthoDB" id="2662325at2"/>
<dbReference type="InterPro" id="IPR002711">
    <property type="entry name" value="HNH"/>
</dbReference>
<name>A0A7C8KW90_9BACI</name>
<dbReference type="GO" id="GO:0008270">
    <property type="term" value="F:zinc ion binding"/>
    <property type="evidence" value="ECO:0007669"/>
    <property type="project" value="InterPro"/>
</dbReference>
<evidence type="ECO:0000313" key="3">
    <source>
        <dbReference type="Proteomes" id="UP000480246"/>
    </source>
</evidence>
<gene>
    <name evidence="2" type="ORF">F9U64_19105</name>
</gene>